<evidence type="ECO:0000256" key="1">
    <source>
        <dbReference type="SAM" id="SignalP"/>
    </source>
</evidence>
<keyword evidence="3" id="KW-1185">Reference proteome</keyword>
<comment type="caution">
    <text evidence="2">The sequence shown here is derived from an EMBL/GenBank/DDBJ whole genome shotgun (WGS) entry which is preliminary data.</text>
</comment>
<gene>
    <name evidence="2" type="ORF">JK360_01975</name>
</gene>
<organism evidence="2 3">
    <name type="scientific">Streptomyces siderophoricus</name>
    <dbReference type="NCBI Taxonomy" id="2802281"/>
    <lineage>
        <taxon>Bacteria</taxon>
        <taxon>Bacillati</taxon>
        <taxon>Actinomycetota</taxon>
        <taxon>Actinomycetes</taxon>
        <taxon>Kitasatosporales</taxon>
        <taxon>Streptomycetaceae</taxon>
        <taxon>Streptomyces</taxon>
    </lineage>
</organism>
<protein>
    <recommendedName>
        <fullName evidence="4">Secreted protein</fullName>
    </recommendedName>
</protein>
<sequence>MNRVRIAAATGTSVVAIALALGVAPMASAAPAKAAVSACVSDLQAAQNSNNAAIAADQANNTNAARVHNLSTTTSLLSAAVDCLGQPSGVTANVLTATTSNVAATVFNVLGASAAALNSEQSTAAAITSALANAS</sequence>
<name>A0ABS1MJD2_9ACTN</name>
<feature type="chain" id="PRO_5046581662" description="Secreted protein" evidence="1">
    <location>
        <begin position="30"/>
        <end position="135"/>
    </location>
</feature>
<evidence type="ECO:0008006" key="4">
    <source>
        <dbReference type="Google" id="ProtNLM"/>
    </source>
</evidence>
<dbReference type="EMBL" id="JAERRI010000001">
    <property type="protein sequence ID" value="MBL1088173.1"/>
    <property type="molecule type" value="Genomic_DNA"/>
</dbReference>
<evidence type="ECO:0000313" key="2">
    <source>
        <dbReference type="EMBL" id="MBL1088173.1"/>
    </source>
</evidence>
<dbReference type="RefSeq" id="WP_201801347.1">
    <property type="nucleotide sequence ID" value="NZ_JAERRI010000001.1"/>
</dbReference>
<keyword evidence="1" id="KW-0732">Signal</keyword>
<dbReference type="Proteomes" id="UP000629371">
    <property type="component" value="Unassembled WGS sequence"/>
</dbReference>
<evidence type="ECO:0000313" key="3">
    <source>
        <dbReference type="Proteomes" id="UP000629371"/>
    </source>
</evidence>
<reference evidence="2 3" key="1">
    <citation type="submission" date="2021-01" db="EMBL/GenBank/DDBJ databases">
        <title>WGS of actinomycetes isolated from Thailand.</title>
        <authorList>
            <person name="Thawai C."/>
        </authorList>
    </citation>
    <scope>NUCLEOTIDE SEQUENCE [LARGE SCALE GENOMIC DNA]</scope>
    <source>
        <strain evidence="2 3">CH9-7</strain>
    </source>
</reference>
<proteinExistence type="predicted"/>
<feature type="signal peptide" evidence="1">
    <location>
        <begin position="1"/>
        <end position="29"/>
    </location>
</feature>
<accession>A0ABS1MJD2</accession>